<dbReference type="InterPro" id="IPR013656">
    <property type="entry name" value="PAS_4"/>
</dbReference>
<dbReference type="Gene3D" id="3.60.40.10">
    <property type="entry name" value="PPM-type phosphatase domain"/>
    <property type="match status" value="1"/>
</dbReference>
<dbReference type="InterPro" id="IPR013767">
    <property type="entry name" value="PAS_fold"/>
</dbReference>
<feature type="region of interest" description="Disordered" evidence="2">
    <location>
        <begin position="689"/>
        <end position="713"/>
    </location>
</feature>
<dbReference type="InterPro" id="IPR003018">
    <property type="entry name" value="GAF"/>
</dbReference>
<dbReference type="Pfam" id="PF01590">
    <property type="entry name" value="GAF"/>
    <property type="match status" value="1"/>
</dbReference>
<dbReference type="InterPro" id="IPR036457">
    <property type="entry name" value="PPM-type-like_dom_sf"/>
</dbReference>
<keyword evidence="1" id="KW-0378">Hydrolase</keyword>
<dbReference type="SMART" id="SM00331">
    <property type="entry name" value="PP2C_SIG"/>
    <property type="match status" value="1"/>
</dbReference>
<evidence type="ECO:0000313" key="4">
    <source>
        <dbReference type="EMBL" id="MDF2256607.1"/>
    </source>
</evidence>
<proteinExistence type="predicted"/>
<dbReference type="InterPro" id="IPR029016">
    <property type="entry name" value="GAF-like_dom_sf"/>
</dbReference>
<protein>
    <submittedName>
        <fullName evidence="4">SpoIIE family protein phosphatase</fullName>
    </submittedName>
</protein>
<dbReference type="Proteomes" id="UP001220022">
    <property type="component" value="Unassembled WGS sequence"/>
</dbReference>
<dbReference type="PANTHER" id="PTHR43156:SF2">
    <property type="entry name" value="STAGE II SPORULATION PROTEIN E"/>
    <property type="match status" value="1"/>
</dbReference>
<gene>
    <name evidence="4" type="ORF">P2L57_12945</name>
</gene>
<keyword evidence="5" id="KW-1185">Reference proteome</keyword>
<dbReference type="RefSeq" id="WP_275813100.1">
    <property type="nucleotide sequence ID" value="NZ_BAAANM010000001.1"/>
</dbReference>
<dbReference type="Gene3D" id="3.30.450.40">
    <property type="match status" value="1"/>
</dbReference>
<dbReference type="InterPro" id="IPR035965">
    <property type="entry name" value="PAS-like_dom_sf"/>
</dbReference>
<evidence type="ECO:0000256" key="2">
    <source>
        <dbReference type="SAM" id="MobiDB-lite"/>
    </source>
</evidence>
<dbReference type="SUPFAM" id="SSF55781">
    <property type="entry name" value="GAF domain-like"/>
    <property type="match status" value="1"/>
</dbReference>
<evidence type="ECO:0000256" key="1">
    <source>
        <dbReference type="ARBA" id="ARBA00022801"/>
    </source>
</evidence>
<evidence type="ECO:0000259" key="3">
    <source>
        <dbReference type="PROSITE" id="PS50112"/>
    </source>
</evidence>
<organism evidence="4 5">
    <name type="scientific">Streptantibioticus ferralitis</name>
    <dbReference type="NCBI Taxonomy" id="236510"/>
    <lineage>
        <taxon>Bacteria</taxon>
        <taxon>Bacillati</taxon>
        <taxon>Actinomycetota</taxon>
        <taxon>Actinomycetes</taxon>
        <taxon>Kitasatosporales</taxon>
        <taxon>Streptomycetaceae</taxon>
        <taxon>Streptantibioticus</taxon>
    </lineage>
</organism>
<reference evidence="4 5" key="1">
    <citation type="submission" date="2023-03" db="EMBL/GenBank/DDBJ databases">
        <title>Draft genome sequence of type strain Streptomyces ferralitis JCM 14344.</title>
        <authorList>
            <person name="Klaysubun C."/>
            <person name="Duangmal K."/>
        </authorList>
    </citation>
    <scope>NUCLEOTIDE SEQUENCE [LARGE SCALE GENOMIC DNA]</scope>
    <source>
        <strain evidence="4 5">JCM 14344</strain>
    </source>
</reference>
<dbReference type="EMBL" id="JARHTQ010000007">
    <property type="protein sequence ID" value="MDF2256607.1"/>
    <property type="molecule type" value="Genomic_DNA"/>
</dbReference>
<comment type="caution">
    <text evidence="4">The sequence shown here is derived from an EMBL/GenBank/DDBJ whole genome shotgun (WGS) entry which is preliminary data.</text>
</comment>
<dbReference type="Pfam" id="PF08448">
    <property type="entry name" value="PAS_4"/>
    <property type="match status" value="1"/>
</dbReference>
<accession>A0ABT5YYW8</accession>
<dbReference type="SUPFAM" id="SSF81606">
    <property type="entry name" value="PP2C-like"/>
    <property type="match status" value="1"/>
</dbReference>
<dbReference type="Pfam" id="PF00989">
    <property type="entry name" value="PAS"/>
    <property type="match status" value="1"/>
</dbReference>
<dbReference type="PANTHER" id="PTHR43156">
    <property type="entry name" value="STAGE II SPORULATION PROTEIN E-RELATED"/>
    <property type="match status" value="1"/>
</dbReference>
<dbReference type="InterPro" id="IPR000014">
    <property type="entry name" value="PAS"/>
</dbReference>
<evidence type="ECO:0000313" key="5">
    <source>
        <dbReference type="Proteomes" id="UP001220022"/>
    </source>
</evidence>
<feature type="domain" description="PAS" evidence="3">
    <location>
        <begin position="145"/>
        <end position="215"/>
    </location>
</feature>
<dbReference type="Gene3D" id="3.30.450.20">
    <property type="entry name" value="PAS domain"/>
    <property type="match status" value="2"/>
</dbReference>
<dbReference type="InterPro" id="IPR001932">
    <property type="entry name" value="PPM-type_phosphatase-like_dom"/>
</dbReference>
<dbReference type="Pfam" id="PF07228">
    <property type="entry name" value="SpoIIE"/>
    <property type="match status" value="1"/>
</dbReference>
<feature type="domain" description="PAS" evidence="3">
    <location>
        <begin position="21"/>
        <end position="59"/>
    </location>
</feature>
<sequence>MPSDRPDDEGHGPFWSEPGTLLQHVAVAMFGVDEDDRICYWGPGAGHLFGYPSAEVLSKPAAILFPGSPAEGFPGTALDGPDGYARMTAESRARGYWRGRLPIRHRDGAVFDCGFRVFPVTGAGGRSVVMALASRGDELDRVKTNLAFLDALFATCPIGLVMLDEDLRYVHLNQALADMDGLPIAEHLGRRFTEIAITSDGGEYERRLRAVATEGRPIVGMLVGMRTRGHPDRDQVRSVSFFPLSQASGTRPGLGGLLVDVTDREQAIVEASATRQRLALLDRASARIGTTLDVRVTAQELVEAAVPDFSDCAVVELVQWMDEGRPFDPGLPVTTLRIASGTARSPRGTEPVGRAEHVRYPPGSAVHQVLGTGRPVCAPANEEFLARTVLDQGCARVLAESDLGWLLLAPLIARGSAQGFAVFGRSATRPMFSEEDLNLAGELASRAALCLDNARLYSRERDIALTLQRALLPRSPATSPYLDVVHRYRPGSRVTEVGGDWYDVINLPGDRVALVVGDVMGHGVPAAASMGKLRVTLRVLSRRDPEPEDLLTELDQIAQEAGVDLATCLYAVYDPATGHTRIASAGHPPPLVLHPEGHVETIGDVLGVPLGVGGCRFRSTDIKLPRGATLALYTDGLIEAPGRDIEDGLAALRAELGRTPEPLDATADRVLTRLLPTPPTDDTVLVLARVREPRPGPPPEAPGPVGDQPTERL</sequence>
<dbReference type="InterPro" id="IPR052016">
    <property type="entry name" value="Bact_Sigma-Reg"/>
</dbReference>
<name>A0ABT5YYW8_9ACTN</name>
<dbReference type="NCBIfam" id="TIGR00229">
    <property type="entry name" value="sensory_box"/>
    <property type="match status" value="2"/>
</dbReference>
<dbReference type="SMART" id="SM00091">
    <property type="entry name" value="PAS"/>
    <property type="match status" value="2"/>
</dbReference>
<dbReference type="SUPFAM" id="SSF55785">
    <property type="entry name" value="PYP-like sensor domain (PAS domain)"/>
    <property type="match status" value="2"/>
</dbReference>
<dbReference type="PROSITE" id="PS50112">
    <property type="entry name" value="PAS"/>
    <property type="match status" value="2"/>
</dbReference>
<dbReference type="CDD" id="cd00130">
    <property type="entry name" value="PAS"/>
    <property type="match status" value="2"/>
</dbReference>